<proteinExistence type="predicted"/>
<reference evidence="1" key="1">
    <citation type="submission" date="2020-03" db="EMBL/GenBank/DDBJ databases">
        <title>The deep terrestrial virosphere.</title>
        <authorList>
            <person name="Holmfeldt K."/>
            <person name="Nilsson E."/>
            <person name="Simone D."/>
            <person name="Lopez-Fernandez M."/>
            <person name="Wu X."/>
            <person name="de Brujin I."/>
            <person name="Lundin D."/>
            <person name="Andersson A."/>
            <person name="Bertilsson S."/>
            <person name="Dopson M."/>
        </authorList>
    </citation>
    <scope>NUCLEOTIDE SEQUENCE</scope>
    <source>
        <strain evidence="2">MM415A03015</strain>
        <strain evidence="1">MM415B00382</strain>
    </source>
</reference>
<name>A0A6M3J723_9ZZZZ</name>
<organism evidence="1">
    <name type="scientific">viral metagenome</name>
    <dbReference type="NCBI Taxonomy" id="1070528"/>
    <lineage>
        <taxon>unclassified sequences</taxon>
        <taxon>metagenomes</taxon>
        <taxon>organismal metagenomes</taxon>
    </lineage>
</organism>
<evidence type="ECO:0000313" key="2">
    <source>
        <dbReference type="EMBL" id="QJA71871.1"/>
    </source>
</evidence>
<protein>
    <submittedName>
        <fullName evidence="1">Putative head-tail joining protein</fullName>
    </submittedName>
</protein>
<evidence type="ECO:0000313" key="1">
    <source>
        <dbReference type="EMBL" id="QJA65670.1"/>
    </source>
</evidence>
<accession>A0A6M3J723</accession>
<dbReference type="Gene3D" id="2.40.10.270">
    <property type="entry name" value="Bacteriophage SPP1 head-tail adaptor protein"/>
    <property type="match status" value="1"/>
</dbReference>
<dbReference type="EMBL" id="MT141542">
    <property type="protein sequence ID" value="QJA65670.1"/>
    <property type="molecule type" value="Genomic_DNA"/>
</dbReference>
<sequence length="110" mass="11988">MDIGSLRHQVRLETPTETADGDGGYTTTWALLDPPVVWAAIEPASQQRLERVVANAVSSDTSHIVTIRYHSGVTTKARVVFAGRTLSVVGVQNVQERNEILMLACVEKVT</sequence>
<dbReference type="InterPro" id="IPR008767">
    <property type="entry name" value="Phage_SPP1_head-tail_adaptor"/>
</dbReference>
<dbReference type="InterPro" id="IPR038666">
    <property type="entry name" value="SSP1_head-tail_sf"/>
</dbReference>
<dbReference type="AlphaFoldDB" id="A0A6M3J723"/>
<gene>
    <name evidence="2" type="ORF">MM415A03015_0008</name>
    <name evidence="1" type="ORF">MM415B00382_0060</name>
</gene>
<dbReference type="EMBL" id="MT141906">
    <property type="protein sequence ID" value="QJA71871.1"/>
    <property type="molecule type" value="Genomic_DNA"/>
</dbReference>
<dbReference type="Pfam" id="PF05521">
    <property type="entry name" value="Phage_HCP"/>
    <property type="match status" value="1"/>
</dbReference>
<dbReference type="NCBIfam" id="TIGR01563">
    <property type="entry name" value="gp16_SPP1"/>
    <property type="match status" value="1"/>
</dbReference>